<evidence type="ECO:0000256" key="2">
    <source>
        <dbReference type="ARBA" id="ARBA00022692"/>
    </source>
</evidence>
<dbReference type="Gene3D" id="3.10.20.310">
    <property type="entry name" value="membrane protein fhac"/>
    <property type="match status" value="1"/>
</dbReference>
<sequence length="819" mass="93778">MTSSCNRFFKPSTSYLLNKQTFTGGCPRWLLLSFVWLIITTSAYAQQNETSADTTDKVVRIIRFAGNDNVGDTTLEMLIRTQTNREFLGISRFTPWYFIWKLTKKFGEPPSLLNRETVANDIQRIKQYYKTVGFLDATVDTNIVEFKKDRVEVSFLIKEGQPSTIETIAYTGMPAFEDTTRIPRFYNRSPLTRDRINDSTFIHNRRYSENALVKERDRIITFLKNNGFAAVQNDSVSVLMKRDPANKQQLDALFTINPGRKYTFGDLRISLAGPEDPANFADQDTVQRPSLTTDNHVMYLEKDPATQTKFSLLTDQVLFKPGDTFNNSLYIKTVNEFQNLGMLTVRQFGLSEDGSLPDYSKEELPAMFALKSLPKHSVNLNVFGMHRYGFGSGAGLTYTNNNLFGKAENLKLSLNGSFEYVSSETVREISSGTSDSPIEGSFFQSFDSRIEYSLPRLNFPFSFLDDRTYFTNAYTRYGLSFSRSDQLLFDINSDIRFNIRYEVQHNNRFSSFLDLIELNLLDTNPSAEFRRSLQEEFGEDSFEYQRILEDFRPQVSSILRYTFQSKRTDLIKRNYGYFSEYSAAIGGNIPYLSDRFLVTPDTLEGNLPPLIPSSQNSLSYSRFFKGTADYRRYVPISNSGVFSYRGFMGLALPYGNSNSVPLNQRFYAGGANDIRGWSIYSLGPGAIPLEDVTINGGEIKLLAQTEVRQRFISNFLSANWIAAFFSDAGNIWYGPRTQFPSASEGASNITLEQQRTLQRGKFYFDEFYKQIAVGSGFGFRLDWEYLVARFDFAFRVHDLQDGWFNNKKLYFSFGIGHSF</sequence>
<reference evidence="9 10" key="1">
    <citation type="submission" date="2021-03" db="EMBL/GenBank/DDBJ databases">
        <title>Aliifodinibius sp. nov., a new bacterium isolated from saline soil.</title>
        <authorList>
            <person name="Galisteo C."/>
            <person name="De La Haba R."/>
            <person name="Sanchez-Porro C."/>
            <person name="Ventosa A."/>
        </authorList>
    </citation>
    <scope>NUCLEOTIDE SEQUENCE [LARGE SCALE GENOMIC DNA]</scope>
    <source>
        <strain evidence="9 10">1BSP15-2V2</strain>
    </source>
</reference>
<gene>
    <name evidence="9" type="ORF">J6I44_15450</name>
</gene>
<dbReference type="PANTHER" id="PTHR12815">
    <property type="entry name" value="SORTING AND ASSEMBLY MACHINERY SAMM50 PROTEIN FAMILY MEMBER"/>
    <property type="match status" value="1"/>
</dbReference>
<name>A0ABT3PQZ9_9BACT</name>
<comment type="subcellular location">
    <subcellularLocation>
        <location evidence="1">Membrane</location>
    </subcellularLocation>
</comment>
<evidence type="ECO:0000259" key="7">
    <source>
        <dbReference type="Pfam" id="PF01103"/>
    </source>
</evidence>
<dbReference type="Pfam" id="PF07244">
    <property type="entry name" value="POTRA"/>
    <property type="match status" value="1"/>
</dbReference>
<feature type="chain" id="PRO_5045170920" evidence="6">
    <location>
        <begin position="46"/>
        <end position="819"/>
    </location>
</feature>
<keyword evidence="5" id="KW-0998">Cell outer membrane</keyword>
<proteinExistence type="predicted"/>
<evidence type="ECO:0000313" key="9">
    <source>
        <dbReference type="EMBL" id="MCW9708261.1"/>
    </source>
</evidence>
<evidence type="ECO:0000256" key="1">
    <source>
        <dbReference type="ARBA" id="ARBA00004370"/>
    </source>
</evidence>
<evidence type="ECO:0000256" key="6">
    <source>
        <dbReference type="SAM" id="SignalP"/>
    </source>
</evidence>
<keyword evidence="2" id="KW-0812">Transmembrane</keyword>
<dbReference type="Gene3D" id="2.40.160.50">
    <property type="entry name" value="membrane protein fhac: a member of the omp85/tpsb transporter family"/>
    <property type="match status" value="1"/>
</dbReference>
<evidence type="ECO:0000313" key="10">
    <source>
        <dbReference type="Proteomes" id="UP001207918"/>
    </source>
</evidence>
<dbReference type="InterPro" id="IPR039910">
    <property type="entry name" value="D15-like"/>
</dbReference>
<organism evidence="9 10">
    <name type="scientific">Fodinibius salsisoli</name>
    <dbReference type="NCBI Taxonomy" id="2820877"/>
    <lineage>
        <taxon>Bacteria</taxon>
        <taxon>Pseudomonadati</taxon>
        <taxon>Balneolota</taxon>
        <taxon>Balneolia</taxon>
        <taxon>Balneolales</taxon>
        <taxon>Balneolaceae</taxon>
        <taxon>Fodinibius</taxon>
    </lineage>
</organism>
<accession>A0ABT3PQZ9</accession>
<keyword evidence="3 6" id="KW-0732">Signal</keyword>
<keyword evidence="4" id="KW-0472">Membrane</keyword>
<evidence type="ECO:0000256" key="3">
    <source>
        <dbReference type="ARBA" id="ARBA00022729"/>
    </source>
</evidence>
<evidence type="ECO:0000259" key="8">
    <source>
        <dbReference type="Pfam" id="PF07244"/>
    </source>
</evidence>
<dbReference type="InterPro" id="IPR000184">
    <property type="entry name" value="Bac_surfAg_D15"/>
</dbReference>
<dbReference type="InterPro" id="IPR010827">
    <property type="entry name" value="BamA/TamA_POTRA"/>
</dbReference>
<keyword evidence="10" id="KW-1185">Reference proteome</keyword>
<dbReference type="EMBL" id="JAGGJA010000011">
    <property type="protein sequence ID" value="MCW9708261.1"/>
    <property type="molecule type" value="Genomic_DNA"/>
</dbReference>
<dbReference type="Pfam" id="PF01103">
    <property type="entry name" value="Omp85"/>
    <property type="match status" value="1"/>
</dbReference>
<dbReference type="PANTHER" id="PTHR12815:SF47">
    <property type="entry name" value="TRANSLOCATION AND ASSEMBLY MODULE SUBUNIT TAMA"/>
    <property type="match status" value="1"/>
</dbReference>
<feature type="signal peptide" evidence="6">
    <location>
        <begin position="1"/>
        <end position="45"/>
    </location>
</feature>
<comment type="caution">
    <text evidence="9">The sequence shown here is derived from an EMBL/GenBank/DDBJ whole genome shotgun (WGS) entry which is preliminary data.</text>
</comment>
<feature type="domain" description="POTRA" evidence="8">
    <location>
        <begin position="59"/>
        <end position="160"/>
    </location>
</feature>
<feature type="domain" description="Bacterial surface antigen (D15)" evidence="7">
    <location>
        <begin position="621"/>
        <end position="819"/>
    </location>
</feature>
<protein>
    <submittedName>
        <fullName evidence="9">BamA/TamA family outer membrane protein</fullName>
    </submittedName>
</protein>
<evidence type="ECO:0000256" key="4">
    <source>
        <dbReference type="ARBA" id="ARBA00023136"/>
    </source>
</evidence>
<dbReference type="Proteomes" id="UP001207918">
    <property type="component" value="Unassembled WGS sequence"/>
</dbReference>
<evidence type="ECO:0000256" key="5">
    <source>
        <dbReference type="ARBA" id="ARBA00023237"/>
    </source>
</evidence>